<reference evidence="2 3" key="1">
    <citation type="journal article" date="2018" name="Nat. Ecol. Evol.">
        <title>Shark genomes provide insights into elasmobranch evolution and the origin of vertebrates.</title>
        <authorList>
            <person name="Hara Y"/>
            <person name="Yamaguchi K"/>
            <person name="Onimaru K"/>
            <person name="Kadota M"/>
            <person name="Koyanagi M"/>
            <person name="Keeley SD"/>
            <person name="Tatsumi K"/>
            <person name="Tanaka K"/>
            <person name="Motone F"/>
            <person name="Kageyama Y"/>
            <person name="Nozu R"/>
            <person name="Adachi N"/>
            <person name="Nishimura O"/>
            <person name="Nakagawa R"/>
            <person name="Tanegashima C"/>
            <person name="Kiyatake I"/>
            <person name="Matsumoto R"/>
            <person name="Murakumo K"/>
            <person name="Nishida K"/>
            <person name="Terakita A"/>
            <person name="Kuratani S"/>
            <person name="Sato K"/>
            <person name="Hyodo S Kuraku.S."/>
        </authorList>
    </citation>
    <scope>NUCLEOTIDE SEQUENCE [LARGE SCALE GENOMIC DNA]</scope>
</reference>
<accession>A0A401SHC1</accession>
<name>A0A401SHC1_CHIPU</name>
<protein>
    <submittedName>
        <fullName evidence="2">Uncharacterized protein</fullName>
    </submittedName>
</protein>
<comment type="caution">
    <text evidence="2">The sequence shown here is derived from an EMBL/GenBank/DDBJ whole genome shotgun (WGS) entry which is preliminary data.</text>
</comment>
<proteinExistence type="predicted"/>
<dbReference type="AlphaFoldDB" id="A0A401SHC1"/>
<dbReference type="Proteomes" id="UP000287033">
    <property type="component" value="Unassembled WGS sequence"/>
</dbReference>
<dbReference type="EMBL" id="BEZZ01000268">
    <property type="protein sequence ID" value="GCC29807.1"/>
    <property type="molecule type" value="Genomic_DNA"/>
</dbReference>
<feature type="compositionally biased region" description="Basic and acidic residues" evidence="1">
    <location>
        <begin position="51"/>
        <end position="69"/>
    </location>
</feature>
<feature type="region of interest" description="Disordered" evidence="1">
    <location>
        <begin position="48"/>
        <end position="83"/>
    </location>
</feature>
<evidence type="ECO:0000256" key="1">
    <source>
        <dbReference type="SAM" id="MobiDB-lite"/>
    </source>
</evidence>
<organism evidence="2 3">
    <name type="scientific">Chiloscyllium punctatum</name>
    <name type="common">Brownbanded bambooshark</name>
    <name type="synonym">Hemiscyllium punctatum</name>
    <dbReference type="NCBI Taxonomy" id="137246"/>
    <lineage>
        <taxon>Eukaryota</taxon>
        <taxon>Metazoa</taxon>
        <taxon>Chordata</taxon>
        <taxon>Craniata</taxon>
        <taxon>Vertebrata</taxon>
        <taxon>Chondrichthyes</taxon>
        <taxon>Elasmobranchii</taxon>
        <taxon>Galeomorphii</taxon>
        <taxon>Galeoidea</taxon>
        <taxon>Orectolobiformes</taxon>
        <taxon>Hemiscylliidae</taxon>
        <taxon>Chiloscyllium</taxon>
    </lineage>
</organism>
<evidence type="ECO:0000313" key="3">
    <source>
        <dbReference type="Proteomes" id="UP000287033"/>
    </source>
</evidence>
<keyword evidence="3" id="KW-1185">Reference proteome</keyword>
<gene>
    <name evidence="2" type="ORF">chiPu_0008249</name>
</gene>
<evidence type="ECO:0000313" key="2">
    <source>
        <dbReference type="EMBL" id="GCC29807.1"/>
    </source>
</evidence>
<feature type="compositionally biased region" description="Polar residues" evidence="1">
    <location>
        <begin position="70"/>
        <end position="83"/>
    </location>
</feature>
<sequence>MMLCCACGRRSRDALFRGQKEVTWCSVSCARRSRDALFRGQKEVTWGSVSRAKEGHVRSDIREREKTENRVGSTANQKTIPPQ</sequence>